<feature type="domain" description="ABC transmembrane type-1" evidence="11">
    <location>
        <begin position="614"/>
        <end position="892"/>
    </location>
</feature>
<feature type="transmembrane region" description="Helical" evidence="9">
    <location>
        <begin position="274"/>
        <end position="297"/>
    </location>
</feature>
<dbReference type="GO" id="GO:0005524">
    <property type="term" value="F:ATP binding"/>
    <property type="evidence" value="ECO:0007669"/>
    <property type="project" value="UniProtKB-KW"/>
</dbReference>
<dbReference type="InterPro" id="IPR027417">
    <property type="entry name" value="P-loop_NTPase"/>
</dbReference>
<feature type="transmembrane region" description="Helical" evidence="9">
    <location>
        <begin position="829"/>
        <end position="857"/>
    </location>
</feature>
<protein>
    <submittedName>
        <fullName evidence="12">ATP-binding cassette, subfamily B</fullName>
    </submittedName>
</protein>
<evidence type="ECO:0000256" key="8">
    <source>
        <dbReference type="ARBA" id="ARBA00023136"/>
    </source>
</evidence>
<gene>
    <name evidence="12" type="ORF">SAMN05444398_10292</name>
</gene>
<evidence type="ECO:0000256" key="5">
    <source>
        <dbReference type="ARBA" id="ARBA00022741"/>
    </source>
</evidence>
<organism evidence="12 13">
    <name type="scientific">Roseovarius pacificus</name>
    <dbReference type="NCBI Taxonomy" id="337701"/>
    <lineage>
        <taxon>Bacteria</taxon>
        <taxon>Pseudomonadati</taxon>
        <taxon>Pseudomonadota</taxon>
        <taxon>Alphaproteobacteria</taxon>
        <taxon>Rhodobacterales</taxon>
        <taxon>Roseobacteraceae</taxon>
        <taxon>Roseovarius</taxon>
    </lineage>
</organism>
<feature type="transmembrane region" description="Helical" evidence="9">
    <location>
        <begin position="722"/>
        <end position="744"/>
    </location>
</feature>
<evidence type="ECO:0000256" key="2">
    <source>
        <dbReference type="ARBA" id="ARBA00022448"/>
    </source>
</evidence>
<dbReference type="InterPro" id="IPR039421">
    <property type="entry name" value="Type_1_exporter"/>
</dbReference>
<dbReference type="SMART" id="SM00382">
    <property type="entry name" value="AAA"/>
    <property type="match status" value="2"/>
</dbReference>
<comment type="subcellular location">
    <subcellularLocation>
        <location evidence="1">Cell membrane</location>
        <topology evidence="1">Multi-pass membrane protein</topology>
    </subcellularLocation>
</comment>
<dbReference type="PANTHER" id="PTHR24221:SF397">
    <property type="entry name" value="ABC TRANSPORTER, ATP-BINDING TRANSMEMBRANE PROTEIN"/>
    <property type="match status" value="1"/>
</dbReference>
<dbReference type="PROSITE" id="PS00211">
    <property type="entry name" value="ABC_TRANSPORTER_1"/>
    <property type="match status" value="2"/>
</dbReference>
<dbReference type="PROSITE" id="PS50929">
    <property type="entry name" value="ABC_TM1F"/>
    <property type="match status" value="2"/>
</dbReference>
<keyword evidence="3" id="KW-1003">Cell membrane</keyword>
<feature type="transmembrane region" description="Helical" evidence="9">
    <location>
        <begin position="750"/>
        <end position="768"/>
    </location>
</feature>
<dbReference type="FunFam" id="3.40.50.300:FF:000299">
    <property type="entry name" value="ABC transporter ATP-binding protein/permease"/>
    <property type="match status" value="1"/>
</dbReference>
<accession>A0A1M6ZX63</accession>
<dbReference type="RefSeq" id="WP_073033811.1">
    <property type="nucleotide sequence ID" value="NZ_BMLR01000002.1"/>
</dbReference>
<dbReference type="InterPro" id="IPR003439">
    <property type="entry name" value="ABC_transporter-like_ATP-bd"/>
</dbReference>
<keyword evidence="2" id="KW-0813">Transport</keyword>
<keyword evidence="13" id="KW-1185">Reference proteome</keyword>
<evidence type="ECO:0000256" key="4">
    <source>
        <dbReference type="ARBA" id="ARBA00022692"/>
    </source>
</evidence>
<dbReference type="GO" id="GO:0034040">
    <property type="term" value="F:ATPase-coupled lipid transmembrane transporter activity"/>
    <property type="evidence" value="ECO:0007669"/>
    <property type="project" value="TreeGrafter"/>
</dbReference>
<keyword evidence="5" id="KW-0547">Nucleotide-binding</keyword>
<feature type="transmembrane region" description="Helical" evidence="9">
    <location>
        <begin position="240"/>
        <end position="262"/>
    </location>
</feature>
<evidence type="ECO:0000259" key="10">
    <source>
        <dbReference type="PROSITE" id="PS50893"/>
    </source>
</evidence>
<name>A0A1M6ZX63_9RHOB</name>
<evidence type="ECO:0000256" key="6">
    <source>
        <dbReference type="ARBA" id="ARBA00022840"/>
    </source>
</evidence>
<dbReference type="OrthoDB" id="5288404at2"/>
<evidence type="ECO:0000256" key="7">
    <source>
        <dbReference type="ARBA" id="ARBA00022989"/>
    </source>
</evidence>
<dbReference type="InterPro" id="IPR036640">
    <property type="entry name" value="ABC1_TM_sf"/>
</dbReference>
<dbReference type="Gene3D" id="1.20.1560.10">
    <property type="entry name" value="ABC transporter type 1, transmembrane domain"/>
    <property type="match status" value="2"/>
</dbReference>
<keyword evidence="7 9" id="KW-1133">Transmembrane helix</keyword>
<dbReference type="Pfam" id="PF00664">
    <property type="entry name" value="ABC_membrane"/>
    <property type="match status" value="2"/>
</dbReference>
<feature type="domain" description="ABC transmembrane type-1" evidence="11">
    <location>
        <begin position="14"/>
        <end position="295"/>
    </location>
</feature>
<feature type="domain" description="ABC transporter" evidence="10">
    <location>
        <begin position="329"/>
        <end position="558"/>
    </location>
</feature>
<dbReference type="PANTHER" id="PTHR24221">
    <property type="entry name" value="ATP-BINDING CASSETTE SUB-FAMILY B"/>
    <property type="match status" value="1"/>
</dbReference>
<sequence length="1138" mass="123258">MIVGLLAGYRSVLVLSAILSIFGTGLGLVPYLAAWRIAVAIQGAGIDAGELVYWTVLAVCALITKALLQAGATTLSHVAAYRILYQLRHRLVEKLARVPLGVLSGTTSGHLRKIVMEDVEQIEEGIAHAIPDLAAGLSVPILSGVLLLWVDWRMGIAAVAMFPLLLGVYLLTLRATRPHLAAYVGAISNLRSISVQYVRGIREIRMFLHTGTILEELHDALDRMARVGQSFALSSLTPMAILYAGLRANVLVLIPVGAFLYLSDEISVTDLTLFLLLGLGINAPLLKVVFSAGNFFWKLKGASAQISTIFETEELPQPEYPQRPDGYDISFQDVSLSMDGNAILSRVSVTIPAGTTLALVGPSGAGKSTLARLLMRSRDPDLGRILIGGCDLRQMEDRHLEGMVSAVLQDAWLMNATIYENILSGRPTASRKEVEAAARAARVTEFSADLSFFVGEGGRSLSGGQRQRVAIARAILRSTPIVVLDEATAALDPDNEQAVREALAELAHGRTVLVIAHRLDTIRNADQIAFVEAGEISDLGSHSDLLQRSSGYRRLWKEYDSVEGWHLETGAVRSLPTVVQRPGQAYQEPGIPSGMVARFMHLAGPGRRTLMSKALPMLALEGAVAGAPVIAVWLVLDRVLAGDLTRPFAVAASGFVALCILMFVFANRLSHRVLWQVQSTAVSALQARIVRQMRQIPLGDVIARDTGSLEALMSQHSAAINFVTPPALAMRAMVGPLLSAIVLFFLDWRLALLTCAMVPAFGVVMVFADRVNARMLQRLVVSNEMLSARLLDYIQGLPTLRSLGLSQAYGPVEDALETHRRISLSTVTALMPIVTAGWIFLDAGFVILLAGGGWMVLHELMEASTFLLFLVVSLVFYAPLTDAFDLSSQLRLLQKSMSRVGEFLAIAPLPEPETPKLPVSLDLRFQDVHFSYGDKPVLNGINLDFPAGKIHALCGTSGSGKSTILDLIARFWDVQKGHVTIGGVDIRDIAPELRSAMVAVVFQDSYLFDMSVARNLRLAKADASDEELYAAAQAACCHDFIMALPKGYETVIGEGGAKLSGGERQRIALARAFLKDAPIILLDEAAASIDPETESHMRQGLAKLCAGRTVIMIAHRPSTMRQVDQRIEMKDVLGRDDR</sequence>
<reference evidence="12 13" key="1">
    <citation type="submission" date="2016-11" db="EMBL/GenBank/DDBJ databases">
        <authorList>
            <person name="Jaros S."/>
            <person name="Januszkiewicz K."/>
            <person name="Wedrychowicz H."/>
        </authorList>
    </citation>
    <scope>NUCLEOTIDE SEQUENCE [LARGE SCALE GENOMIC DNA]</scope>
    <source>
        <strain evidence="12 13">DSM 29589</strain>
    </source>
</reference>
<dbReference type="SUPFAM" id="SSF52540">
    <property type="entry name" value="P-loop containing nucleoside triphosphate hydrolases"/>
    <property type="match status" value="2"/>
</dbReference>
<feature type="transmembrane region" description="Helical" evidence="9">
    <location>
        <begin position="648"/>
        <end position="666"/>
    </location>
</feature>
<evidence type="ECO:0000256" key="1">
    <source>
        <dbReference type="ARBA" id="ARBA00004651"/>
    </source>
</evidence>
<dbReference type="Gene3D" id="3.40.50.300">
    <property type="entry name" value="P-loop containing nucleotide triphosphate hydrolases"/>
    <property type="match status" value="2"/>
</dbReference>
<keyword evidence="6 12" id="KW-0067">ATP-binding</keyword>
<dbReference type="FunFam" id="3.40.50.300:FF:000221">
    <property type="entry name" value="Multidrug ABC transporter ATP-binding protein"/>
    <property type="match status" value="1"/>
</dbReference>
<feature type="domain" description="ABC transporter" evidence="10">
    <location>
        <begin position="923"/>
        <end position="1136"/>
    </location>
</feature>
<dbReference type="GO" id="GO:0016887">
    <property type="term" value="F:ATP hydrolysis activity"/>
    <property type="evidence" value="ECO:0007669"/>
    <property type="project" value="InterPro"/>
</dbReference>
<feature type="transmembrane region" description="Helical" evidence="9">
    <location>
        <begin position="53"/>
        <end position="80"/>
    </location>
</feature>
<feature type="transmembrane region" description="Helical" evidence="9">
    <location>
        <begin position="156"/>
        <end position="173"/>
    </location>
</feature>
<dbReference type="InterPro" id="IPR017871">
    <property type="entry name" value="ABC_transporter-like_CS"/>
</dbReference>
<dbReference type="GO" id="GO:0140359">
    <property type="term" value="F:ABC-type transporter activity"/>
    <property type="evidence" value="ECO:0007669"/>
    <property type="project" value="InterPro"/>
</dbReference>
<keyword evidence="8 9" id="KW-0472">Membrane</keyword>
<dbReference type="InterPro" id="IPR011527">
    <property type="entry name" value="ABC1_TM_dom"/>
</dbReference>
<evidence type="ECO:0000313" key="13">
    <source>
        <dbReference type="Proteomes" id="UP000183974"/>
    </source>
</evidence>
<evidence type="ECO:0000256" key="3">
    <source>
        <dbReference type="ARBA" id="ARBA00022475"/>
    </source>
</evidence>
<evidence type="ECO:0000259" key="11">
    <source>
        <dbReference type="PROSITE" id="PS50929"/>
    </source>
</evidence>
<dbReference type="Pfam" id="PF00005">
    <property type="entry name" value="ABC_tran"/>
    <property type="match status" value="2"/>
</dbReference>
<feature type="transmembrane region" description="Helical" evidence="9">
    <location>
        <begin position="617"/>
        <end position="636"/>
    </location>
</feature>
<feature type="transmembrane region" description="Helical" evidence="9">
    <location>
        <begin position="133"/>
        <end position="150"/>
    </location>
</feature>
<dbReference type="AlphaFoldDB" id="A0A1M6ZX63"/>
<dbReference type="EMBL" id="FRBR01000002">
    <property type="protein sequence ID" value="SHL35071.1"/>
    <property type="molecule type" value="Genomic_DNA"/>
</dbReference>
<dbReference type="SUPFAM" id="SSF90123">
    <property type="entry name" value="ABC transporter transmembrane region"/>
    <property type="match status" value="2"/>
</dbReference>
<dbReference type="GO" id="GO:0005886">
    <property type="term" value="C:plasma membrane"/>
    <property type="evidence" value="ECO:0007669"/>
    <property type="project" value="UniProtKB-SubCell"/>
</dbReference>
<dbReference type="PROSITE" id="PS50893">
    <property type="entry name" value="ABC_TRANSPORTER_2"/>
    <property type="match status" value="2"/>
</dbReference>
<feature type="transmembrane region" description="Helical" evidence="9">
    <location>
        <begin position="12"/>
        <end position="33"/>
    </location>
</feature>
<dbReference type="STRING" id="337701.SAMN05444398_10292"/>
<proteinExistence type="predicted"/>
<evidence type="ECO:0000256" key="9">
    <source>
        <dbReference type="SAM" id="Phobius"/>
    </source>
</evidence>
<evidence type="ECO:0000313" key="12">
    <source>
        <dbReference type="EMBL" id="SHL35071.1"/>
    </source>
</evidence>
<feature type="transmembrane region" description="Helical" evidence="9">
    <location>
        <begin position="863"/>
        <end position="884"/>
    </location>
</feature>
<keyword evidence="4 9" id="KW-0812">Transmembrane</keyword>
<dbReference type="InterPro" id="IPR003593">
    <property type="entry name" value="AAA+_ATPase"/>
</dbReference>
<dbReference type="Proteomes" id="UP000183974">
    <property type="component" value="Unassembled WGS sequence"/>
</dbReference>